<accession>A0A4T0P1U4</accession>
<keyword evidence="7" id="KW-0539">Nucleus</keyword>
<dbReference type="PANTHER" id="PTHR47257:SF1">
    <property type="entry name" value="PH-RESPONSE TRANSCRIPTION FACTOR PACC_RIM101"/>
    <property type="match status" value="1"/>
</dbReference>
<feature type="region of interest" description="Disordered" evidence="10">
    <location>
        <begin position="1"/>
        <end position="74"/>
    </location>
</feature>
<feature type="region of interest" description="Disordered" evidence="10">
    <location>
        <begin position="444"/>
        <end position="472"/>
    </location>
</feature>
<evidence type="ECO:0000259" key="11">
    <source>
        <dbReference type="PROSITE" id="PS50157"/>
    </source>
</evidence>
<feature type="compositionally biased region" description="Low complexity" evidence="10">
    <location>
        <begin position="320"/>
        <end position="334"/>
    </location>
</feature>
<dbReference type="EMBL" id="SPRH01000005">
    <property type="protein sequence ID" value="TIC04012.1"/>
    <property type="molecule type" value="Genomic_DNA"/>
</dbReference>
<dbReference type="SUPFAM" id="SSF57667">
    <property type="entry name" value="beta-beta-alpha zinc fingers"/>
    <property type="match status" value="1"/>
</dbReference>
<feature type="compositionally biased region" description="Basic and acidic residues" evidence="10">
    <location>
        <begin position="407"/>
        <end position="418"/>
    </location>
</feature>
<dbReference type="PROSITE" id="PS50157">
    <property type="entry name" value="ZINC_FINGER_C2H2_2"/>
    <property type="match status" value="1"/>
</dbReference>
<feature type="compositionally biased region" description="Basic residues" evidence="10">
    <location>
        <begin position="1"/>
        <end position="14"/>
    </location>
</feature>
<gene>
    <name evidence="12" type="ORF">E3Q17_00773</name>
</gene>
<keyword evidence="6" id="KW-0862">Zinc</keyword>
<reference evidence="12 13" key="1">
    <citation type="submission" date="2019-03" db="EMBL/GenBank/DDBJ databases">
        <title>Sequencing 25 genomes of Wallemia mellicola.</title>
        <authorList>
            <person name="Gostincar C."/>
        </authorList>
    </citation>
    <scope>NUCLEOTIDE SEQUENCE [LARGE SCALE GENOMIC DNA]</scope>
    <source>
        <strain evidence="12 13">EXF-1262</strain>
    </source>
</reference>
<dbReference type="FunFam" id="3.30.160.60:FF:000145">
    <property type="entry name" value="Zinc finger protein 574"/>
    <property type="match status" value="1"/>
</dbReference>
<evidence type="ECO:0000313" key="13">
    <source>
        <dbReference type="Proteomes" id="UP000307169"/>
    </source>
</evidence>
<dbReference type="PROSITE" id="PS00028">
    <property type="entry name" value="ZINC_FINGER_C2H2_1"/>
    <property type="match status" value="1"/>
</dbReference>
<comment type="subcellular location">
    <subcellularLocation>
        <location evidence="1">Nucleus</location>
    </subcellularLocation>
</comment>
<keyword evidence="2" id="KW-0678">Repressor</keyword>
<evidence type="ECO:0000313" key="12">
    <source>
        <dbReference type="EMBL" id="TIC04012.1"/>
    </source>
</evidence>
<dbReference type="PANTHER" id="PTHR47257">
    <property type="entry name" value="PH-RESPONSE TRANSCRIPTION FACTOR PACC/RIM101"/>
    <property type="match status" value="1"/>
</dbReference>
<feature type="region of interest" description="Disordered" evidence="10">
    <location>
        <begin position="320"/>
        <end position="341"/>
    </location>
</feature>
<comment type="similarity">
    <text evidence="8">Belongs to the pacC/RIM101 family.</text>
</comment>
<proteinExistence type="inferred from homology"/>
<organism evidence="12 13">
    <name type="scientific">Wallemia mellicola</name>
    <dbReference type="NCBI Taxonomy" id="1708541"/>
    <lineage>
        <taxon>Eukaryota</taxon>
        <taxon>Fungi</taxon>
        <taxon>Dikarya</taxon>
        <taxon>Basidiomycota</taxon>
        <taxon>Wallemiomycotina</taxon>
        <taxon>Wallemiomycetes</taxon>
        <taxon>Wallemiales</taxon>
        <taxon>Wallemiaceae</taxon>
        <taxon>Wallemia</taxon>
    </lineage>
</organism>
<feature type="compositionally biased region" description="Polar residues" evidence="10">
    <location>
        <begin position="40"/>
        <end position="59"/>
    </location>
</feature>
<dbReference type="InterPro" id="IPR013087">
    <property type="entry name" value="Znf_C2H2_type"/>
</dbReference>
<evidence type="ECO:0000256" key="1">
    <source>
        <dbReference type="ARBA" id="ARBA00004123"/>
    </source>
</evidence>
<evidence type="ECO:0000256" key="7">
    <source>
        <dbReference type="ARBA" id="ARBA00023242"/>
    </source>
</evidence>
<feature type="compositionally biased region" description="Low complexity" evidence="10">
    <location>
        <begin position="454"/>
        <end position="469"/>
    </location>
</feature>
<evidence type="ECO:0000256" key="5">
    <source>
        <dbReference type="ARBA" id="ARBA00022771"/>
    </source>
</evidence>
<evidence type="ECO:0000256" key="6">
    <source>
        <dbReference type="ARBA" id="ARBA00022833"/>
    </source>
</evidence>
<comment type="caution">
    <text evidence="12">The sequence shown here is derived from an EMBL/GenBank/DDBJ whole genome shotgun (WGS) entry which is preliminary data.</text>
</comment>
<feature type="region of interest" description="Disordered" evidence="10">
    <location>
        <begin position="88"/>
        <end position="113"/>
    </location>
</feature>
<dbReference type="SMART" id="SM00355">
    <property type="entry name" value="ZnF_C2H2"/>
    <property type="match status" value="1"/>
</dbReference>
<name>A0A4T0P1U4_9BASI</name>
<evidence type="ECO:0000256" key="10">
    <source>
        <dbReference type="SAM" id="MobiDB-lite"/>
    </source>
</evidence>
<dbReference type="GO" id="GO:0008270">
    <property type="term" value="F:zinc ion binding"/>
    <property type="evidence" value="ECO:0007669"/>
    <property type="project" value="UniProtKB-KW"/>
</dbReference>
<evidence type="ECO:0000256" key="4">
    <source>
        <dbReference type="ARBA" id="ARBA00022737"/>
    </source>
</evidence>
<feature type="compositionally biased region" description="Basic and acidic residues" evidence="10">
    <location>
        <begin position="25"/>
        <end position="39"/>
    </location>
</feature>
<dbReference type="InterPro" id="IPR050806">
    <property type="entry name" value="pacC/RIM101"/>
</dbReference>
<sequence length="517" mass="57006">MTSHIRVHVPLKPHKCSECSKQFKRPQDLKKHEKTHSHESASPTNATSNQPKNDASNKPNEVKKETLYPKLPNRSLDGQYLYDYFHRNTDQKPPQVGSSVDQHKVTPPTNSTTMDPYHYYNMMYYQLPTTMPRPPQQSPSPTSDISGNSPHTPHLVYQQPKAPYSLYPIPNHLPLPQPSNLNDFHMYNTNGSVPPKFQEMKTGQKRGIDFLSMEELVEDLMRKKNQKQANIFDDKTCDRLNQMYEYTSMPVAPAVPPSAPPVAAGPPSITQLNYSVNTGEELADVNNLFLQLGKEAAQSASPASSEDLFDHATLVSLGLSPSESSSDLSLSGGVPSPPNSNWFPAIDSNLYPQLEKKHKPNEYGMSPPQISPIGYSSGSEKKVKKVPALTKAPPSSIYGLLDEPMDQDDKDKGAHNSDEEMDLTLPPIVKAPPSPPTTTIGLSPSQIAGALSPSSNASARSRNSSVSNVQEKTPTGLDALAIAANSQNDKERKLKAIHVIKALLYTINKEYKDKHSR</sequence>
<feature type="region of interest" description="Disordered" evidence="10">
    <location>
        <begin position="394"/>
        <end position="419"/>
    </location>
</feature>
<dbReference type="Gene3D" id="3.30.160.60">
    <property type="entry name" value="Classic Zinc Finger"/>
    <property type="match status" value="1"/>
</dbReference>
<keyword evidence="4" id="KW-0677">Repeat</keyword>
<evidence type="ECO:0000256" key="8">
    <source>
        <dbReference type="ARBA" id="ARBA00038089"/>
    </source>
</evidence>
<keyword evidence="3" id="KW-0479">Metal-binding</keyword>
<dbReference type="AlphaFoldDB" id="A0A4T0P1U4"/>
<dbReference type="Proteomes" id="UP000307169">
    <property type="component" value="Unassembled WGS sequence"/>
</dbReference>
<dbReference type="InterPro" id="IPR036236">
    <property type="entry name" value="Znf_C2H2_sf"/>
</dbReference>
<protein>
    <recommendedName>
        <fullName evidence="11">C2H2-type domain-containing protein</fullName>
    </recommendedName>
</protein>
<keyword evidence="5 9" id="KW-0863">Zinc-finger</keyword>
<evidence type="ECO:0000256" key="2">
    <source>
        <dbReference type="ARBA" id="ARBA00022491"/>
    </source>
</evidence>
<dbReference type="GO" id="GO:0005634">
    <property type="term" value="C:nucleus"/>
    <property type="evidence" value="ECO:0007669"/>
    <property type="project" value="UniProtKB-SubCell"/>
</dbReference>
<evidence type="ECO:0000256" key="9">
    <source>
        <dbReference type="PROSITE-ProRule" id="PRU00042"/>
    </source>
</evidence>
<feature type="region of interest" description="Disordered" evidence="10">
    <location>
        <begin position="129"/>
        <end position="156"/>
    </location>
</feature>
<feature type="domain" description="C2H2-type" evidence="11">
    <location>
        <begin position="14"/>
        <end position="41"/>
    </location>
</feature>
<evidence type="ECO:0000256" key="3">
    <source>
        <dbReference type="ARBA" id="ARBA00022723"/>
    </source>
</evidence>